<dbReference type="EMBL" id="CM043019">
    <property type="protein sequence ID" value="KAI4460823.1"/>
    <property type="molecule type" value="Genomic_DNA"/>
</dbReference>
<evidence type="ECO:0000313" key="1">
    <source>
        <dbReference type="EMBL" id="KAI4460823.1"/>
    </source>
</evidence>
<reference evidence="1" key="1">
    <citation type="submission" date="2022-04" db="EMBL/GenBank/DDBJ databases">
        <title>Chromosome-scale genome assembly of Holotrichia oblita Faldermann.</title>
        <authorList>
            <person name="Rongchong L."/>
        </authorList>
    </citation>
    <scope>NUCLEOTIDE SEQUENCE</scope>
    <source>
        <strain evidence="1">81SQS9</strain>
    </source>
</reference>
<comment type="caution">
    <text evidence="1">The sequence shown here is derived from an EMBL/GenBank/DDBJ whole genome shotgun (WGS) entry which is preliminary data.</text>
</comment>
<keyword evidence="2" id="KW-1185">Reference proteome</keyword>
<accession>A0ACB9T223</accession>
<protein>
    <submittedName>
        <fullName evidence="1">Cubilin</fullName>
    </submittedName>
</protein>
<evidence type="ECO:0000313" key="2">
    <source>
        <dbReference type="Proteomes" id="UP001056778"/>
    </source>
</evidence>
<dbReference type="Proteomes" id="UP001056778">
    <property type="component" value="Chromosome 5"/>
</dbReference>
<gene>
    <name evidence="1" type="ORF">MML48_5g00015464</name>
</gene>
<organism evidence="1 2">
    <name type="scientific">Holotrichia oblita</name>
    <name type="common">Chafer beetle</name>
    <dbReference type="NCBI Taxonomy" id="644536"/>
    <lineage>
        <taxon>Eukaryota</taxon>
        <taxon>Metazoa</taxon>
        <taxon>Ecdysozoa</taxon>
        <taxon>Arthropoda</taxon>
        <taxon>Hexapoda</taxon>
        <taxon>Insecta</taxon>
        <taxon>Pterygota</taxon>
        <taxon>Neoptera</taxon>
        <taxon>Endopterygota</taxon>
        <taxon>Coleoptera</taxon>
        <taxon>Polyphaga</taxon>
        <taxon>Scarabaeiformia</taxon>
        <taxon>Scarabaeidae</taxon>
        <taxon>Melolonthinae</taxon>
        <taxon>Holotrichia</taxon>
    </lineage>
</organism>
<proteinExistence type="predicted"/>
<sequence>MDTTVSPSPIPFRPLQPRYPDGYWRDSAIVFPPPRYRVWLSVVKFYVSGGRGIQKMDQEICRSYLNVWDGQLWTPTNCNGLYCGLKDKSKGKMSPSSLGSRNVTMLARYCKEHIPRTCDHSMLANSTRFPRPCTLSESYLSSGDSLTLELRLADATALRPVKFRVLYEFVDLHQDGEPLADGPCNRKFTILQDGIRKFQAPKDIFLYGRGGAKNISCVYRFEAQKDEKIKIILTDLVIKNRDCRSRISPDTDRYQCYGNTSATVRIFDIPWPDVPGVPRDCFCSTENEAGQHFVFLSTSNIVELRFNVIGMNASDDFTTLFFEGTWKFVRAPMCTMDLRKSGASGEIILHHPIETTDEINCENYPRVMIPAANKYLYVKLHGIILKHLDKQGNETTVSQMKCSTTNRITVHTPLFSAIICPQERESRQHNLVELFSEGWHLNQHKFFPVDRIGIDYLGKELPRTIMVDFMGKEPGTYSVTWLELSRRRKEIPPNGIGLIIMMHDECEHRCPELDACINTTVWCDGREDCPSVAISILLIVLNQQKPTFQDIITTTHQQIRSFTKDTLSDDTKTFVIDDKYLAPIGLSTNPRLFPKSTWQNSVTSVFVTYVMEGEESQAVGVINNISKILPNNTILVYNLGLGNYGLRTMLNYCGGNHCQIITFSLNDFPSHVQDDNLHAFRPLIIQDALQRTGAIFFLESSTRFFKNTTAEHIKTLYESVLSGTGILAWRMDSYPAVSSLTHKKMFEYFHTDSDNFIFSPMVSGSYLLIVNTENIHKDIMLPWVLCAITRDCIVPIGAQSAGCRFDKKPQYRYSGCHSYDTSALNIVLGLKFKFDYMRYSYDGSKMFTSVTLDDAINILREFEQNTTTTAGKNQLLDALQL</sequence>
<name>A0ACB9T223_HOLOL</name>